<dbReference type="EMBL" id="AP021875">
    <property type="protein sequence ID" value="BBO72873.1"/>
    <property type="molecule type" value="Genomic_DNA"/>
</dbReference>
<name>A0A5K7YY82_9BACT</name>
<sequence length="134" mass="15043">MTLQDQLKADLKAAMKAKDTARKDAIRVVMGEMARSDKKEFSDDEIVRILKKLIKSEKEMLEKSSQGDSSAFIDIIEAYLPQMATQEEIRSWIEANIDFSAYKNKMQAMGAIMAHFGSSADGNRVKQVLQQIPG</sequence>
<protein>
    <submittedName>
        <fullName evidence="1">Aspartyl-tRNA amidotransferase subunit B</fullName>
    </submittedName>
</protein>
<dbReference type="PANTHER" id="PTHR28055:SF1">
    <property type="entry name" value="ALTERED INHERITANCE OF MITOCHONDRIA PROTEIN 41, MITOCHONDRIAL"/>
    <property type="match status" value="1"/>
</dbReference>
<dbReference type="PANTHER" id="PTHR28055">
    <property type="entry name" value="ALTERED INHERITANCE OF MITOCHONDRIA PROTEIN 41, MITOCHONDRIAL"/>
    <property type="match status" value="1"/>
</dbReference>
<dbReference type="OrthoDB" id="5418066at2"/>
<dbReference type="InterPro" id="IPR003789">
    <property type="entry name" value="Asn/Gln_tRNA_amidoTrase-B-like"/>
</dbReference>
<evidence type="ECO:0000313" key="1">
    <source>
        <dbReference type="EMBL" id="BBO72873.1"/>
    </source>
</evidence>
<dbReference type="Gene3D" id="1.10.10.410">
    <property type="match status" value="1"/>
</dbReference>
<dbReference type="GO" id="GO:0016740">
    <property type="term" value="F:transferase activity"/>
    <property type="evidence" value="ECO:0007669"/>
    <property type="project" value="UniProtKB-KW"/>
</dbReference>
<evidence type="ECO:0000313" key="2">
    <source>
        <dbReference type="Proteomes" id="UP000427769"/>
    </source>
</evidence>
<accession>A0A5K7YY82</accession>
<dbReference type="RefSeq" id="WP_155302037.1">
    <property type="nucleotide sequence ID" value="NZ_AP021875.1"/>
</dbReference>
<dbReference type="SUPFAM" id="SSF89095">
    <property type="entry name" value="GatB/YqeY motif"/>
    <property type="match status" value="1"/>
</dbReference>
<dbReference type="InterPro" id="IPR023168">
    <property type="entry name" value="GatB_Yqey_C_2"/>
</dbReference>
<dbReference type="Pfam" id="PF09424">
    <property type="entry name" value="YqeY"/>
    <property type="match status" value="1"/>
</dbReference>
<keyword evidence="2" id="KW-1185">Reference proteome</keyword>
<dbReference type="InterPro" id="IPR019004">
    <property type="entry name" value="YqeY/Aim41"/>
</dbReference>
<organism evidence="1 2">
    <name type="scientific">Desulfosarcina widdelii</name>
    <dbReference type="NCBI Taxonomy" id="947919"/>
    <lineage>
        <taxon>Bacteria</taxon>
        <taxon>Pseudomonadati</taxon>
        <taxon>Thermodesulfobacteriota</taxon>
        <taxon>Desulfobacteria</taxon>
        <taxon>Desulfobacterales</taxon>
        <taxon>Desulfosarcinaceae</taxon>
        <taxon>Desulfosarcina</taxon>
    </lineage>
</organism>
<dbReference type="Gene3D" id="1.10.1510.10">
    <property type="entry name" value="Uncharacterised protein YqeY/AIM41 PF09424, N-terminal domain"/>
    <property type="match status" value="1"/>
</dbReference>
<dbReference type="KEGG" id="dwd:DSCW_02900"/>
<dbReference type="AlphaFoldDB" id="A0A5K7YY82"/>
<gene>
    <name evidence="1" type="primary">yqeY</name>
    <name evidence="1" type="ORF">DSCW_02900</name>
</gene>
<keyword evidence="1" id="KW-0808">Transferase</keyword>
<dbReference type="InterPro" id="IPR042184">
    <property type="entry name" value="YqeY/Aim41_N"/>
</dbReference>
<dbReference type="Proteomes" id="UP000427769">
    <property type="component" value="Chromosome"/>
</dbReference>
<proteinExistence type="predicted"/>
<reference evidence="1 2" key="1">
    <citation type="submission" date="2019-11" db="EMBL/GenBank/DDBJ databases">
        <title>Comparative genomics of hydrocarbon-degrading Desulfosarcina strains.</title>
        <authorList>
            <person name="Watanabe M."/>
            <person name="Kojima H."/>
            <person name="Fukui M."/>
        </authorList>
    </citation>
    <scope>NUCLEOTIDE SEQUENCE [LARGE SCALE GENOMIC DNA]</scope>
    <source>
        <strain evidence="1 2">PP31</strain>
    </source>
</reference>
<dbReference type="GO" id="GO:0016884">
    <property type="term" value="F:carbon-nitrogen ligase activity, with glutamine as amido-N-donor"/>
    <property type="evidence" value="ECO:0007669"/>
    <property type="project" value="InterPro"/>
</dbReference>